<organism evidence="2">
    <name type="scientific">viral metagenome</name>
    <dbReference type="NCBI Taxonomy" id="1070528"/>
    <lineage>
        <taxon>unclassified sequences</taxon>
        <taxon>metagenomes</taxon>
        <taxon>organismal metagenomes</taxon>
    </lineage>
</organism>
<accession>A0A6C0B2D8</accession>
<evidence type="ECO:0000313" key="2">
    <source>
        <dbReference type="EMBL" id="QHS85964.1"/>
    </source>
</evidence>
<sequence length="206" mass="22377">MILFWVITVLAICGIFLTHAYGNLRKISANWSQYRCNPSYMLFAGMVDPETGIGGNFRNCMNLIGSAVAGSMTDALGSQFSIISDILKNIANPLALFRQMITTIRKFIMSFASSTLSKASAPVGAFVYILNKLNDLLRRMFGEGYIMAYFGASAVAFMESFISFVLGVIKAFVVAMLIISVILALFQPQILAFTLVMSAALMAAGV</sequence>
<reference evidence="2" key="1">
    <citation type="journal article" date="2020" name="Nature">
        <title>Giant virus diversity and host interactions through global metagenomics.</title>
        <authorList>
            <person name="Schulz F."/>
            <person name="Roux S."/>
            <person name="Paez-Espino D."/>
            <person name="Jungbluth S."/>
            <person name="Walsh D.A."/>
            <person name="Denef V.J."/>
            <person name="McMahon K.D."/>
            <person name="Konstantinidis K.T."/>
            <person name="Eloe-Fadrosh E.A."/>
            <person name="Kyrpides N.C."/>
            <person name="Woyke T."/>
        </authorList>
    </citation>
    <scope>NUCLEOTIDE SEQUENCE</scope>
    <source>
        <strain evidence="2">GVMAG-M-3300009185-7</strain>
    </source>
</reference>
<dbReference type="AlphaFoldDB" id="A0A6C0B2D8"/>
<keyword evidence="1" id="KW-0812">Transmembrane</keyword>
<feature type="transmembrane region" description="Helical" evidence="1">
    <location>
        <begin position="172"/>
        <end position="204"/>
    </location>
</feature>
<feature type="transmembrane region" description="Helical" evidence="1">
    <location>
        <begin position="142"/>
        <end position="166"/>
    </location>
</feature>
<feature type="transmembrane region" description="Helical" evidence="1">
    <location>
        <begin position="107"/>
        <end position="130"/>
    </location>
</feature>
<name>A0A6C0B2D8_9ZZZZ</name>
<evidence type="ECO:0000256" key="1">
    <source>
        <dbReference type="SAM" id="Phobius"/>
    </source>
</evidence>
<dbReference type="EMBL" id="MN739050">
    <property type="protein sequence ID" value="QHS85964.1"/>
    <property type="molecule type" value="Genomic_DNA"/>
</dbReference>
<protein>
    <submittedName>
        <fullName evidence="2">Uncharacterized protein</fullName>
    </submittedName>
</protein>
<keyword evidence="1" id="KW-0472">Membrane</keyword>
<keyword evidence="1" id="KW-1133">Transmembrane helix</keyword>
<proteinExistence type="predicted"/>